<sequence length="68" mass="7112">MKYSIPTALILAALTVGNIAAPVAVPIQGEVVARWRRDVIPVSIPEEADAGVDARAGGTEANQDQDQD</sequence>
<evidence type="ECO:0000256" key="1">
    <source>
        <dbReference type="SAM" id="MobiDB-lite"/>
    </source>
</evidence>
<dbReference type="Proteomes" id="UP000724874">
    <property type="component" value="Unassembled WGS sequence"/>
</dbReference>
<feature type="region of interest" description="Disordered" evidence="1">
    <location>
        <begin position="48"/>
        <end position="68"/>
    </location>
</feature>
<keyword evidence="2" id="KW-0732">Signal</keyword>
<evidence type="ECO:0000313" key="4">
    <source>
        <dbReference type="Proteomes" id="UP000724874"/>
    </source>
</evidence>
<name>A0A9P5N9Y1_GYMJU</name>
<evidence type="ECO:0000256" key="2">
    <source>
        <dbReference type="SAM" id="SignalP"/>
    </source>
</evidence>
<accession>A0A9P5N9Y1</accession>
<feature type="chain" id="PRO_5040388676" evidence="2">
    <location>
        <begin position="21"/>
        <end position="68"/>
    </location>
</feature>
<dbReference type="AlphaFoldDB" id="A0A9P5N9Y1"/>
<gene>
    <name evidence="3" type="ORF">CPB84DRAFT_1852706</name>
</gene>
<feature type="signal peptide" evidence="2">
    <location>
        <begin position="1"/>
        <end position="20"/>
    </location>
</feature>
<protein>
    <submittedName>
        <fullName evidence="3">Uncharacterized protein</fullName>
    </submittedName>
</protein>
<organism evidence="3 4">
    <name type="scientific">Gymnopilus junonius</name>
    <name type="common">Spectacular rustgill mushroom</name>
    <name type="synonym">Gymnopilus spectabilis subsp. junonius</name>
    <dbReference type="NCBI Taxonomy" id="109634"/>
    <lineage>
        <taxon>Eukaryota</taxon>
        <taxon>Fungi</taxon>
        <taxon>Dikarya</taxon>
        <taxon>Basidiomycota</taxon>
        <taxon>Agaricomycotina</taxon>
        <taxon>Agaricomycetes</taxon>
        <taxon>Agaricomycetidae</taxon>
        <taxon>Agaricales</taxon>
        <taxon>Agaricineae</taxon>
        <taxon>Hymenogastraceae</taxon>
        <taxon>Gymnopilus</taxon>
    </lineage>
</organism>
<dbReference type="EMBL" id="JADNYJ010000172">
    <property type="protein sequence ID" value="KAF8877316.1"/>
    <property type="molecule type" value="Genomic_DNA"/>
</dbReference>
<comment type="caution">
    <text evidence="3">The sequence shown here is derived from an EMBL/GenBank/DDBJ whole genome shotgun (WGS) entry which is preliminary data.</text>
</comment>
<evidence type="ECO:0000313" key="3">
    <source>
        <dbReference type="EMBL" id="KAF8877316.1"/>
    </source>
</evidence>
<proteinExistence type="predicted"/>
<keyword evidence="4" id="KW-1185">Reference proteome</keyword>
<reference evidence="3" key="1">
    <citation type="submission" date="2020-11" db="EMBL/GenBank/DDBJ databases">
        <authorList>
            <consortium name="DOE Joint Genome Institute"/>
            <person name="Ahrendt S."/>
            <person name="Riley R."/>
            <person name="Andreopoulos W."/>
            <person name="LaButti K."/>
            <person name="Pangilinan J."/>
            <person name="Ruiz-duenas F.J."/>
            <person name="Barrasa J.M."/>
            <person name="Sanchez-Garcia M."/>
            <person name="Camarero S."/>
            <person name="Miyauchi S."/>
            <person name="Serrano A."/>
            <person name="Linde D."/>
            <person name="Babiker R."/>
            <person name="Drula E."/>
            <person name="Ayuso-Fernandez I."/>
            <person name="Pacheco R."/>
            <person name="Padilla G."/>
            <person name="Ferreira P."/>
            <person name="Barriuso J."/>
            <person name="Kellner H."/>
            <person name="Castanera R."/>
            <person name="Alfaro M."/>
            <person name="Ramirez L."/>
            <person name="Pisabarro A.G."/>
            <person name="Kuo A."/>
            <person name="Tritt A."/>
            <person name="Lipzen A."/>
            <person name="He G."/>
            <person name="Yan M."/>
            <person name="Ng V."/>
            <person name="Cullen D."/>
            <person name="Martin F."/>
            <person name="Rosso M.-N."/>
            <person name="Henrissat B."/>
            <person name="Hibbett D."/>
            <person name="Martinez A.T."/>
            <person name="Grigoriev I.V."/>
        </authorList>
    </citation>
    <scope>NUCLEOTIDE SEQUENCE</scope>
    <source>
        <strain evidence="3">AH 44721</strain>
    </source>
</reference>